<dbReference type="GO" id="GO:0005874">
    <property type="term" value="C:microtubule"/>
    <property type="evidence" value="ECO:0007669"/>
    <property type="project" value="TreeGrafter"/>
</dbReference>
<dbReference type="SUPFAM" id="SSF52540">
    <property type="entry name" value="P-loop containing nucleoside triphosphate hydrolases"/>
    <property type="match status" value="1"/>
</dbReference>
<feature type="region of interest" description="Disordered" evidence="1">
    <location>
        <begin position="1"/>
        <end position="21"/>
    </location>
</feature>
<evidence type="ECO:0000259" key="2">
    <source>
        <dbReference type="Pfam" id="PF01031"/>
    </source>
</evidence>
<organism evidence="3 4">
    <name type="scientific">Striga asiatica</name>
    <name type="common">Asiatic witchweed</name>
    <name type="synonym">Buchnera asiatica</name>
    <dbReference type="NCBI Taxonomy" id="4170"/>
    <lineage>
        <taxon>Eukaryota</taxon>
        <taxon>Viridiplantae</taxon>
        <taxon>Streptophyta</taxon>
        <taxon>Embryophyta</taxon>
        <taxon>Tracheophyta</taxon>
        <taxon>Spermatophyta</taxon>
        <taxon>Magnoliopsida</taxon>
        <taxon>eudicotyledons</taxon>
        <taxon>Gunneridae</taxon>
        <taxon>Pentapetalae</taxon>
        <taxon>asterids</taxon>
        <taxon>lamiids</taxon>
        <taxon>Lamiales</taxon>
        <taxon>Orobanchaceae</taxon>
        <taxon>Buchnereae</taxon>
        <taxon>Striga</taxon>
    </lineage>
</organism>
<dbReference type="EMBL" id="BKCP01004661">
    <property type="protein sequence ID" value="GER33069.1"/>
    <property type="molecule type" value="Genomic_DNA"/>
</dbReference>
<dbReference type="GO" id="GO:0003924">
    <property type="term" value="F:GTPase activity"/>
    <property type="evidence" value="ECO:0007669"/>
    <property type="project" value="TreeGrafter"/>
</dbReference>
<dbReference type="GO" id="GO:0005737">
    <property type="term" value="C:cytoplasm"/>
    <property type="evidence" value="ECO:0007669"/>
    <property type="project" value="TreeGrafter"/>
</dbReference>
<evidence type="ECO:0000256" key="1">
    <source>
        <dbReference type="SAM" id="MobiDB-lite"/>
    </source>
</evidence>
<dbReference type="InterPro" id="IPR027417">
    <property type="entry name" value="P-loop_NTPase"/>
</dbReference>
<feature type="domain" description="Dynamin stalk" evidence="2">
    <location>
        <begin position="93"/>
        <end position="164"/>
    </location>
</feature>
<dbReference type="InterPro" id="IPR000375">
    <property type="entry name" value="Dynamin_stalk"/>
</dbReference>
<reference evidence="4" key="1">
    <citation type="journal article" date="2019" name="Curr. Biol.">
        <title>Genome Sequence of Striga asiatica Provides Insight into the Evolution of Plant Parasitism.</title>
        <authorList>
            <person name="Yoshida S."/>
            <person name="Kim S."/>
            <person name="Wafula E.K."/>
            <person name="Tanskanen J."/>
            <person name="Kim Y.M."/>
            <person name="Honaas L."/>
            <person name="Yang Z."/>
            <person name="Spallek T."/>
            <person name="Conn C.E."/>
            <person name="Ichihashi Y."/>
            <person name="Cheong K."/>
            <person name="Cui S."/>
            <person name="Der J.P."/>
            <person name="Gundlach H."/>
            <person name="Jiao Y."/>
            <person name="Hori C."/>
            <person name="Ishida J.K."/>
            <person name="Kasahara H."/>
            <person name="Kiba T."/>
            <person name="Kim M.S."/>
            <person name="Koo N."/>
            <person name="Laohavisit A."/>
            <person name="Lee Y.H."/>
            <person name="Lumba S."/>
            <person name="McCourt P."/>
            <person name="Mortimer J.C."/>
            <person name="Mutuku J.M."/>
            <person name="Nomura T."/>
            <person name="Sasaki-Sekimoto Y."/>
            <person name="Seto Y."/>
            <person name="Wang Y."/>
            <person name="Wakatake T."/>
            <person name="Sakakibara H."/>
            <person name="Demura T."/>
            <person name="Yamaguchi S."/>
            <person name="Yoneyama K."/>
            <person name="Manabe R.I."/>
            <person name="Nelson D.C."/>
            <person name="Schulman A.H."/>
            <person name="Timko M.P."/>
            <person name="dePamphilis C.W."/>
            <person name="Choi D."/>
            <person name="Shirasu K."/>
        </authorList>
    </citation>
    <scope>NUCLEOTIDE SEQUENCE [LARGE SCALE GENOMIC DNA]</scope>
    <source>
        <strain evidence="4">cv. UVA1</strain>
    </source>
</reference>
<comment type="caution">
    <text evidence="3">The sequence shown here is derived from an EMBL/GenBank/DDBJ whole genome shotgun (WGS) entry which is preliminary data.</text>
</comment>
<keyword evidence="4" id="KW-1185">Reference proteome</keyword>
<accession>A0A5A7PJX1</accession>
<dbReference type="AlphaFoldDB" id="A0A5A7PJX1"/>
<dbReference type="PANTHER" id="PTHR11566:SF173">
    <property type="entry name" value="DYNAMIN-RELATED PROTEIN 4C"/>
    <property type="match status" value="1"/>
</dbReference>
<dbReference type="Pfam" id="PF01031">
    <property type="entry name" value="Dynamin_M"/>
    <property type="match status" value="1"/>
</dbReference>
<evidence type="ECO:0000313" key="3">
    <source>
        <dbReference type="EMBL" id="GER33069.1"/>
    </source>
</evidence>
<dbReference type="GO" id="GO:0008017">
    <property type="term" value="F:microtubule binding"/>
    <property type="evidence" value="ECO:0007669"/>
    <property type="project" value="TreeGrafter"/>
</dbReference>
<protein>
    <submittedName>
        <fullName evidence="3">Interferon-induced GTP-binding protein mx</fullName>
    </submittedName>
</protein>
<gene>
    <name evidence="3" type="ORF">STAS_09173</name>
</gene>
<sequence length="246" mass="26871">MEPISLPAVSPHILEGNKPLPEIDLQKNSGKHMAPPSPPVFHDAPIFSSYNHPFSTWSIDSAIVVIGDQSAGKSSVLKSLAGISLPRGDSFFKKVTSNKVSIGLGYICVRNRFGDEEALEKEAQLFETHHLLSEISRSMVGIPVLVKGLSRSRRDSFRTPLPRLLRPDPSETHSGHHYLNGQLHSACRISFFSAIATSTRPAQTTTANDDPIITSVVIPLQQGRVAGRLLGLMEVPAFDTFNQGWD</sequence>
<dbReference type="Proteomes" id="UP000325081">
    <property type="component" value="Unassembled WGS sequence"/>
</dbReference>
<name>A0A5A7PJX1_STRAF</name>
<dbReference type="Gene3D" id="3.40.50.300">
    <property type="entry name" value="P-loop containing nucleotide triphosphate hydrolases"/>
    <property type="match status" value="2"/>
</dbReference>
<dbReference type="PANTHER" id="PTHR11566">
    <property type="entry name" value="DYNAMIN"/>
    <property type="match status" value="1"/>
</dbReference>
<dbReference type="OrthoDB" id="5061070at2759"/>
<dbReference type="GO" id="GO:0016020">
    <property type="term" value="C:membrane"/>
    <property type="evidence" value="ECO:0007669"/>
    <property type="project" value="TreeGrafter"/>
</dbReference>
<dbReference type="InterPro" id="IPR022812">
    <property type="entry name" value="Dynamin"/>
</dbReference>
<proteinExistence type="predicted"/>
<evidence type="ECO:0000313" key="4">
    <source>
        <dbReference type="Proteomes" id="UP000325081"/>
    </source>
</evidence>